<dbReference type="PANTHER" id="PTHR11122:SF13">
    <property type="entry name" value="GLUCOSE-6-PHOSPHATE 1-EPIMERASE"/>
    <property type="match status" value="1"/>
</dbReference>
<dbReference type="InterPro" id="IPR008183">
    <property type="entry name" value="Aldose_1/G6P_1-epimerase"/>
</dbReference>
<gene>
    <name evidence="5" type="ORF">ACIB24_00790</name>
</gene>
<protein>
    <recommendedName>
        <fullName evidence="4">Putative glucose-6-phosphate 1-epimerase</fullName>
        <ecNumber evidence="4">5.1.3.15</ecNumber>
    </recommendedName>
</protein>
<evidence type="ECO:0000313" key="6">
    <source>
        <dbReference type="Proteomes" id="UP001612915"/>
    </source>
</evidence>
<dbReference type="PANTHER" id="PTHR11122">
    <property type="entry name" value="APOSPORY-ASSOCIATED PROTEIN C-RELATED"/>
    <property type="match status" value="1"/>
</dbReference>
<evidence type="ECO:0000256" key="4">
    <source>
        <dbReference type="PIRNR" id="PIRNR016020"/>
    </source>
</evidence>
<keyword evidence="3 4" id="KW-0413">Isomerase</keyword>
<evidence type="ECO:0000256" key="2">
    <source>
        <dbReference type="ARBA" id="ARBA00005866"/>
    </source>
</evidence>
<accession>A0ABW8AHW4</accession>
<evidence type="ECO:0000256" key="1">
    <source>
        <dbReference type="ARBA" id="ARBA00001096"/>
    </source>
</evidence>
<dbReference type="Pfam" id="PF01263">
    <property type="entry name" value="Aldose_epim"/>
    <property type="match status" value="1"/>
</dbReference>
<reference evidence="5 6" key="1">
    <citation type="submission" date="2024-10" db="EMBL/GenBank/DDBJ databases">
        <title>The Natural Products Discovery Center: Release of the First 8490 Sequenced Strains for Exploring Actinobacteria Biosynthetic Diversity.</title>
        <authorList>
            <person name="Kalkreuter E."/>
            <person name="Kautsar S.A."/>
            <person name="Yang D."/>
            <person name="Bader C.D."/>
            <person name="Teijaro C.N."/>
            <person name="Fluegel L."/>
            <person name="Davis C.M."/>
            <person name="Simpson J.R."/>
            <person name="Lauterbach L."/>
            <person name="Steele A.D."/>
            <person name="Gui C."/>
            <person name="Meng S."/>
            <person name="Li G."/>
            <person name="Viehrig K."/>
            <person name="Ye F."/>
            <person name="Su P."/>
            <person name="Kiefer A.F."/>
            <person name="Nichols A."/>
            <person name="Cepeda A.J."/>
            <person name="Yan W."/>
            <person name="Fan B."/>
            <person name="Jiang Y."/>
            <person name="Adhikari A."/>
            <person name="Zheng C.-J."/>
            <person name="Schuster L."/>
            <person name="Cowan T.M."/>
            <person name="Smanski M.J."/>
            <person name="Chevrette M.G."/>
            <person name="De Carvalho L.P.S."/>
            <person name="Shen B."/>
        </authorList>
    </citation>
    <scope>NUCLEOTIDE SEQUENCE [LARGE SCALE GENOMIC DNA]</scope>
    <source>
        <strain evidence="5 6">NPDC049639</strain>
    </source>
</reference>
<dbReference type="PIRSF" id="PIRSF016020">
    <property type="entry name" value="PHexose_mutarotase"/>
    <property type="match status" value="1"/>
</dbReference>
<dbReference type="Gene3D" id="2.70.98.10">
    <property type="match status" value="1"/>
</dbReference>
<comment type="caution">
    <text evidence="5">The sequence shown here is derived from an EMBL/GenBank/DDBJ whole genome shotgun (WGS) entry which is preliminary data.</text>
</comment>
<comment type="similarity">
    <text evidence="2 4">Belongs to the glucose-6-phosphate 1-epimerase family.</text>
</comment>
<dbReference type="InterPro" id="IPR025532">
    <property type="entry name" value="G6P_1-epimerase"/>
</dbReference>
<dbReference type="InterPro" id="IPR014718">
    <property type="entry name" value="GH-type_carb-bd"/>
</dbReference>
<dbReference type="EMBL" id="JBITLV010000001">
    <property type="protein sequence ID" value="MFI7585592.1"/>
    <property type="molecule type" value="Genomic_DNA"/>
</dbReference>
<dbReference type="EC" id="5.1.3.15" evidence="4"/>
<dbReference type="InterPro" id="IPR011013">
    <property type="entry name" value="Gal_mutarotase_sf_dom"/>
</dbReference>
<dbReference type="SUPFAM" id="SSF74650">
    <property type="entry name" value="Galactose mutarotase-like"/>
    <property type="match status" value="1"/>
</dbReference>
<comment type="catalytic activity">
    <reaction evidence="1">
        <text>alpha-D-glucose 6-phosphate = beta-D-glucose 6-phosphate</text>
        <dbReference type="Rhea" id="RHEA:16249"/>
        <dbReference type="ChEBI" id="CHEBI:58225"/>
        <dbReference type="ChEBI" id="CHEBI:58247"/>
        <dbReference type="EC" id="5.1.3.15"/>
    </reaction>
</comment>
<evidence type="ECO:0000313" key="5">
    <source>
        <dbReference type="EMBL" id="MFI7585592.1"/>
    </source>
</evidence>
<dbReference type="Proteomes" id="UP001612915">
    <property type="component" value="Unassembled WGS sequence"/>
</dbReference>
<dbReference type="RefSeq" id="WP_398273735.1">
    <property type="nucleotide sequence ID" value="NZ_JBITLV010000001.1"/>
</dbReference>
<name>A0ABW8AHW4_9ACTN</name>
<evidence type="ECO:0000256" key="3">
    <source>
        <dbReference type="ARBA" id="ARBA00023235"/>
    </source>
</evidence>
<keyword evidence="6" id="KW-1185">Reference proteome</keyword>
<proteinExistence type="inferred from homology"/>
<organism evidence="5 6">
    <name type="scientific">Spongisporangium articulatum</name>
    <dbReference type="NCBI Taxonomy" id="3362603"/>
    <lineage>
        <taxon>Bacteria</taxon>
        <taxon>Bacillati</taxon>
        <taxon>Actinomycetota</taxon>
        <taxon>Actinomycetes</taxon>
        <taxon>Kineosporiales</taxon>
        <taxon>Kineosporiaceae</taxon>
        <taxon>Spongisporangium</taxon>
    </lineage>
</organism>
<sequence length="278" mass="29043">MSCTPVTVTAPDGAALTACTHGGHVLGWVPVGGAQRLWLSPTAECGPGRAIRGGVPVIFPQFAGRGPLPKHGFARDRAWQRVDGCPAGTWAATLRDDEQTRALWPYAFELRLTATVAAQELTIDLEVRNDGAQPFEFTAALHGYLVVRDPHAELAGLGGLHAQDNARPEPADDGDPVWLGAPGESVPALQPRDVSLLGATDPVDLVDGTLGRLTLTAEAFTDRVVWNPGPGHGLADVPAGAEAGFVCVEAARLTPVTLPAGATWTGRQTLRAEPSVAL</sequence>